<feature type="signal peptide" evidence="1">
    <location>
        <begin position="1"/>
        <end position="17"/>
    </location>
</feature>
<evidence type="ECO:0000313" key="2">
    <source>
        <dbReference type="EMBL" id="KAF2823209.1"/>
    </source>
</evidence>
<reference evidence="2" key="1">
    <citation type="journal article" date="2020" name="Stud. Mycol.">
        <title>101 Dothideomycetes genomes: a test case for predicting lifestyles and emergence of pathogens.</title>
        <authorList>
            <person name="Haridas S."/>
            <person name="Albert R."/>
            <person name="Binder M."/>
            <person name="Bloem J."/>
            <person name="Labutti K."/>
            <person name="Salamov A."/>
            <person name="Andreopoulos B."/>
            <person name="Baker S."/>
            <person name="Barry K."/>
            <person name="Bills G."/>
            <person name="Bluhm B."/>
            <person name="Cannon C."/>
            <person name="Castanera R."/>
            <person name="Culley D."/>
            <person name="Daum C."/>
            <person name="Ezra D."/>
            <person name="Gonzalez J."/>
            <person name="Henrissat B."/>
            <person name="Kuo A."/>
            <person name="Liang C."/>
            <person name="Lipzen A."/>
            <person name="Lutzoni F."/>
            <person name="Magnuson J."/>
            <person name="Mondo S."/>
            <person name="Nolan M."/>
            <person name="Ohm R."/>
            <person name="Pangilinan J."/>
            <person name="Park H.-J."/>
            <person name="Ramirez L."/>
            <person name="Alfaro M."/>
            <person name="Sun H."/>
            <person name="Tritt A."/>
            <person name="Yoshinaga Y."/>
            <person name="Zwiers L.-H."/>
            <person name="Turgeon B."/>
            <person name="Goodwin S."/>
            <person name="Spatafora J."/>
            <person name="Crous P."/>
            <person name="Grigoriev I."/>
        </authorList>
    </citation>
    <scope>NUCLEOTIDE SEQUENCE</scope>
    <source>
        <strain evidence="2">CBS 113818</strain>
    </source>
</reference>
<dbReference type="Proteomes" id="UP000799424">
    <property type="component" value="Unassembled WGS sequence"/>
</dbReference>
<feature type="chain" id="PRO_5025344340" evidence="1">
    <location>
        <begin position="18"/>
        <end position="322"/>
    </location>
</feature>
<evidence type="ECO:0000256" key="1">
    <source>
        <dbReference type="SAM" id="SignalP"/>
    </source>
</evidence>
<name>A0A6A6ZRG6_9PLEO</name>
<protein>
    <submittedName>
        <fullName evidence="2">Uncharacterized protein</fullName>
    </submittedName>
</protein>
<organism evidence="2 3">
    <name type="scientific">Ophiobolus disseminans</name>
    <dbReference type="NCBI Taxonomy" id="1469910"/>
    <lineage>
        <taxon>Eukaryota</taxon>
        <taxon>Fungi</taxon>
        <taxon>Dikarya</taxon>
        <taxon>Ascomycota</taxon>
        <taxon>Pezizomycotina</taxon>
        <taxon>Dothideomycetes</taxon>
        <taxon>Pleosporomycetidae</taxon>
        <taxon>Pleosporales</taxon>
        <taxon>Pleosporineae</taxon>
        <taxon>Phaeosphaeriaceae</taxon>
        <taxon>Ophiobolus</taxon>
    </lineage>
</organism>
<evidence type="ECO:0000313" key="3">
    <source>
        <dbReference type="Proteomes" id="UP000799424"/>
    </source>
</evidence>
<dbReference type="EMBL" id="MU006232">
    <property type="protein sequence ID" value="KAF2823209.1"/>
    <property type="molecule type" value="Genomic_DNA"/>
</dbReference>
<sequence length="322" mass="34444">MKFLYVILPLLSAAVLAQDLVEDKCQCPQVKCPADNEAALCKCLNGRETLCKERCPKYKPTYVPCPASSPTPTPKPIYTPVPLPSPISVSKPEKCECLQINCLQVWPGSCHCANSAKQRCFEDCGGKKPDLMDCGDESVVARAPEPEVLPRAPAVAVKCTCDDVFCVQMWPESCHCANAAEQACATKCGRKAALKECPPQPSLTLTTKAKPKTKTPKPTPTPTLLPLNPHPICGGGRGNYHSCDEGYVCITDPYTPGCGPACDALGICVKDKMCGGFAGFKCEEKGTLCHDDPRDECDPKLGGADCGGLCVAPHRRIDGQED</sequence>
<gene>
    <name evidence="2" type="ORF">CC86DRAFT_64403</name>
</gene>
<keyword evidence="1" id="KW-0732">Signal</keyword>
<proteinExistence type="predicted"/>
<keyword evidence="3" id="KW-1185">Reference proteome</keyword>
<dbReference type="OrthoDB" id="3799394at2759"/>
<accession>A0A6A6ZRG6</accession>
<dbReference type="AlphaFoldDB" id="A0A6A6ZRG6"/>